<evidence type="ECO:0008006" key="3">
    <source>
        <dbReference type="Google" id="ProtNLM"/>
    </source>
</evidence>
<dbReference type="Gene3D" id="3.40.50.1000">
    <property type="entry name" value="HAD superfamily/HAD-like"/>
    <property type="match status" value="1"/>
</dbReference>
<dbReference type="STRING" id="439219.SAMN02910293_01996"/>
<dbReference type="RefSeq" id="WP_074486533.1">
    <property type="nucleotide sequence ID" value="NZ_FMXP01000032.1"/>
</dbReference>
<dbReference type="InterPro" id="IPR006379">
    <property type="entry name" value="HAD-SF_hydro_IIB"/>
</dbReference>
<dbReference type="SFLD" id="SFLDG01140">
    <property type="entry name" value="C2.B:_Phosphomannomutase_and_P"/>
    <property type="match status" value="1"/>
</dbReference>
<dbReference type="InterPro" id="IPR000150">
    <property type="entry name" value="Cof"/>
</dbReference>
<dbReference type="GO" id="GO:0005829">
    <property type="term" value="C:cytosol"/>
    <property type="evidence" value="ECO:0007669"/>
    <property type="project" value="TreeGrafter"/>
</dbReference>
<dbReference type="NCBIfam" id="TIGR00099">
    <property type="entry name" value="Cof-subfamily"/>
    <property type="match status" value="1"/>
</dbReference>
<dbReference type="Pfam" id="PF08282">
    <property type="entry name" value="Hydrolase_3"/>
    <property type="match status" value="1"/>
</dbReference>
<dbReference type="InterPro" id="IPR023214">
    <property type="entry name" value="HAD_sf"/>
</dbReference>
<dbReference type="GO" id="GO:0000287">
    <property type="term" value="F:magnesium ion binding"/>
    <property type="evidence" value="ECO:0007669"/>
    <property type="project" value="TreeGrafter"/>
</dbReference>
<sequence>MIKLIAIDMDGTLLNSEKKIPAENIRAIQKAAAAGIKVVLCTGRPKSGILPYFEELGLSEEEYIIMNNGCTVYNTKDWDLMNYAQVSNQELDRLYQAIENHPEVCLTLTGQKTYFAIADEVPELVQYDAGLVFDTAKASSLAAVKEGSEIIFQAMFMAEQSKLDAFQAEQEEVLGRDFSVVRSQSYIFEAMPKGHTKASALKELTDQLGYSPENVMAIGDAANDLEMLEYSYHSVAMGNASAAIKERCRYVTSSNDQAGVAKAILDYALAHL</sequence>
<proteinExistence type="predicted"/>
<dbReference type="AlphaFoldDB" id="A0A1G6D5R1"/>
<evidence type="ECO:0000313" key="2">
    <source>
        <dbReference type="Proteomes" id="UP000182508"/>
    </source>
</evidence>
<dbReference type="SFLD" id="SFLDS00003">
    <property type="entry name" value="Haloacid_Dehalogenase"/>
    <property type="match status" value="1"/>
</dbReference>
<dbReference type="CDD" id="cd07516">
    <property type="entry name" value="HAD_Pase"/>
    <property type="match status" value="1"/>
</dbReference>
<evidence type="ECO:0000313" key="1">
    <source>
        <dbReference type="EMBL" id="SDB40482.1"/>
    </source>
</evidence>
<accession>A0A1G6D5R1</accession>
<protein>
    <recommendedName>
        <fullName evidence="3">Haloacid dehalogenase-like hydrolase</fullName>
    </recommendedName>
</protein>
<dbReference type="GO" id="GO:0016791">
    <property type="term" value="F:phosphatase activity"/>
    <property type="evidence" value="ECO:0007669"/>
    <property type="project" value="TreeGrafter"/>
</dbReference>
<reference evidence="1 2" key="1">
    <citation type="submission" date="2016-10" db="EMBL/GenBank/DDBJ databases">
        <authorList>
            <person name="de Groot N.N."/>
        </authorList>
    </citation>
    <scope>NUCLEOTIDE SEQUENCE [LARGE SCALE GENOMIC DNA]</scope>
    <source>
        <strain evidence="1 2">A-4</strain>
    </source>
</reference>
<dbReference type="PANTHER" id="PTHR10000:SF8">
    <property type="entry name" value="HAD SUPERFAMILY HYDROLASE-LIKE, TYPE 3"/>
    <property type="match status" value="1"/>
</dbReference>
<dbReference type="PANTHER" id="PTHR10000">
    <property type="entry name" value="PHOSPHOSERINE PHOSPHATASE"/>
    <property type="match status" value="1"/>
</dbReference>
<dbReference type="SUPFAM" id="SSF56784">
    <property type="entry name" value="HAD-like"/>
    <property type="match status" value="1"/>
</dbReference>
<gene>
    <name evidence="1" type="ORF">SAMN02910293_01996</name>
</gene>
<keyword evidence="2" id="KW-1185">Reference proteome</keyword>
<dbReference type="PROSITE" id="PS01228">
    <property type="entry name" value="COF_1"/>
    <property type="match status" value="1"/>
</dbReference>
<name>A0A1G6D5R1_9STRE</name>
<dbReference type="EMBL" id="FMXP01000032">
    <property type="protein sequence ID" value="SDB40482.1"/>
    <property type="molecule type" value="Genomic_DNA"/>
</dbReference>
<organism evidence="1 2">
    <name type="scientific">Streptococcus henryi</name>
    <dbReference type="NCBI Taxonomy" id="439219"/>
    <lineage>
        <taxon>Bacteria</taxon>
        <taxon>Bacillati</taxon>
        <taxon>Bacillota</taxon>
        <taxon>Bacilli</taxon>
        <taxon>Lactobacillales</taxon>
        <taxon>Streptococcaceae</taxon>
        <taxon>Streptococcus</taxon>
    </lineage>
</organism>
<dbReference type="InterPro" id="IPR036412">
    <property type="entry name" value="HAD-like_sf"/>
</dbReference>
<dbReference type="SFLD" id="SFLDG01144">
    <property type="entry name" value="C2.B.4:_PGP_Like"/>
    <property type="match status" value="1"/>
</dbReference>
<dbReference type="Proteomes" id="UP000182508">
    <property type="component" value="Unassembled WGS sequence"/>
</dbReference>
<dbReference type="eggNOG" id="COG0561">
    <property type="taxonomic scope" value="Bacteria"/>
</dbReference>
<dbReference type="NCBIfam" id="TIGR01484">
    <property type="entry name" value="HAD-SF-IIB"/>
    <property type="match status" value="1"/>
</dbReference>
<dbReference type="Gene3D" id="3.30.1240.10">
    <property type="match status" value="1"/>
</dbReference>